<feature type="transmembrane region" description="Helical" evidence="2">
    <location>
        <begin position="71"/>
        <end position="93"/>
    </location>
</feature>
<keyword evidence="2" id="KW-0812">Transmembrane</keyword>
<evidence type="ECO:0000313" key="3">
    <source>
        <dbReference type="EMBL" id="PSS10738.1"/>
    </source>
</evidence>
<dbReference type="AlphaFoldDB" id="A0A2T3ATB6"/>
<gene>
    <name evidence="3" type="ORF">M430DRAFT_36966</name>
</gene>
<dbReference type="Proteomes" id="UP000241818">
    <property type="component" value="Unassembled WGS sequence"/>
</dbReference>
<dbReference type="RefSeq" id="XP_024717917.1">
    <property type="nucleotide sequence ID" value="XM_024867028.1"/>
</dbReference>
<keyword evidence="2" id="KW-1133">Transmembrane helix</keyword>
<sequence>MTTAPKAHPTRASDANKRGRGRRGHERDDDSRDLTFGGDGNNGVREGKTRAQKRITYSEHVILNSGPPVDLTMFGILWVFGFGAFGFLGGLLAEWEGVAPCLSWLCRSP</sequence>
<dbReference type="EMBL" id="KZ679016">
    <property type="protein sequence ID" value="PSS10738.1"/>
    <property type="molecule type" value="Genomic_DNA"/>
</dbReference>
<reference evidence="3 4" key="1">
    <citation type="journal article" date="2018" name="New Phytol.">
        <title>Comparative genomics and transcriptomics depict ericoid mycorrhizal fungi as versatile saprotrophs and plant mutualists.</title>
        <authorList>
            <person name="Martino E."/>
            <person name="Morin E."/>
            <person name="Grelet G.A."/>
            <person name="Kuo A."/>
            <person name="Kohler A."/>
            <person name="Daghino S."/>
            <person name="Barry K.W."/>
            <person name="Cichocki N."/>
            <person name="Clum A."/>
            <person name="Dockter R.B."/>
            <person name="Hainaut M."/>
            <person name="Kuo R.C."/>
            <person name="LaButti K."/>
            <person name="Lindahl B.D."/>
            <person name="Lindquist E.A."/>
            <person name="Lipzen A."/>
            <person name="Khouja H.R."/>
            <person name="Magnuson J."/>
            <person name="Murat C."/>
            <person name="Ohm R.A."/>
            <person name="Singer S.W."/>
            <person name="Spatafora J.W."/>
            <person name="Wang M."/>
            <person name="Veneault-Fourrey C."/>
            <person name="Henrissat B."/>
            <person name="Grigoriev I.V."/>
            <person name="Martin F.M."/>
            <person name="Perotto S."/>
        </authorList>
    </citation>
    <scope>NUCLEOTIDE SEQUENCE [LARGE SCALE GENOMIC DNA]</scope>
    <source>
        <strain evidence="3 4">ATCC 22711</strain>
    </source>
</reference>
<evidence type="ECO:0000256" key="2">
    <source>
        <dbReference type="SAM" id="Phobius"/>
    </source>
</evidence>
<dbReference type="GeneID" id="36575109"/>
<feature type="region of interest" description="Disordered" evidence="1">
    <location>
        <begin position="1"/>
        <end position="50"/>
    </location>
</feature>
<keyword evidence="2" id="KW-0472">Membrane</keyword>
<proteinExistence type="predicted"/>
<keyword evidence="4" id="KW-1185">Reference proteome</keyword>
<accession>A0A2T3ATB6</accession>
<organism evidence="3 4">
    <name type="scientific">Amorphotheca resinae ATCC 22711</name>
    <dbReference type="NCBI Taxonomy" id="857342"/>
    <lineage>
        <taxon>Eukaryota</taxon>
        <taxon>Fungi</taxon>
        <taxon>Dikarya</taxon>
        <taxon>Ascomycota</taxon>
        <taxon>Pezizomycotina</taxon>
        <taxon>Leotiomycetes</taxon>
        <taxon>Helotiales</taxon>
        <taxon>Amorphothecaceae</taxon>
        <taxon>Amorphotheca</taxon>
    </lineage>
</organism>
<protein>
    <submittedName>
        <fullName evidence="3">Uncharacterized protein</fullName>
    </submittedName>
</protein>
<dbReference type="InParanoid" id="A0A2T3ATB6"/>
<evidence type="ECO:0000313" key="4">
    <source>
        <dbReference type="Proteomes" id="UP000241818"/>
    </source>
</evidence>
<evidence type="ECO:0000256" key="1">
    <source>
        <dbReference type="SAM" id="MobiDB-lite"/>
    </source>
</evidence>
<name>A0A2T3ATB6_AMORE</name>